<dbReference type="Pfam" id="PF03466">
    <property type="entry name" value="LysR_substrate"/>
    <property type="match status" value="1"/>
</dbReference>
<evidence type="ECO:0000256" key="3">
    <source>
        <dbReference type="ARBA" id="ARBA00023125"/>
    </source>
</evidence>
<dbReference type="Gene3D" id="3.40.190.290">
    <property type="match status" value="1"/>
</dbReference>
<dbReference type="Gene3D" id="1.10.10.10">
    <property type="entry name" value="Winged helix-like DNA-binding domain superfamily/Winged helix DNA-binding domain"/>
    <property type="match status" value="1"/>
</dbReference>
<name>A0ABR6XIB6_9BURK</name>
<keyword evidence="4" id="KW-0804">Transcription</keyword>
<evidence type="ECO:0000259" key="5">
    <source>
        <dbReference type="PROSITE" id="PS50931"/>
    </source>
</evidence>
<dbReference type="PANTHER" id="PTHR30537">
    <property type="entry name" value="HTH-TYPE TRANSCRIPTIONAL REGULATOR"/>
    <property type="match status" value="1"/>
</dbReference>
<dbReference type="InterPro" id="IPR058163">
    <property type="entry name" value="LysR-type_TF_proteobact-type"/>
</dbReference>
<sequence length="315" mass="35274">MDRLQSMRIFSKVVELGGFARAAAALEMSNAVVTRYVADLESHLGTRLLNRTTRKLSLTETGHVYLERVRQILADIEDADAIAATSAKKPSGTLRIYSVPGFGVSQLAPLLPLFAKKFPDIILDIKISSHSIDMVEEGIDVGFFLDLQKIDSSMIARQLAAPEVMLCATPEYLRANGTPQTLDDISQHRCLNYGFDFMRHNWMIHERDAEEFSYPGKSKQALKQIPVNSRVVSNNTDILRECALADMGLVLLPSYSLENDIRSGRLIRLLPDHLFGSVTIFMAYPSRRLLSAKVRSFINFIVEKFPHAGMTQQTL</sequence>
<comment type="similarity">
    <text evidence="1">Belongs to the LysR transcriptional regulatory family.</text>
</comment>
<evidence type="ECO:0000313" key="7">
    <source>
        <dbReference type="Proteomes" id="UP000637632"/>
    </source>
</evidence>
<gene>
    <name evidence="6" type="ORF">H8K26_14445</name>
</gene>
<dbReference type="SUPFAM" id="SSF53850">
    <property type="entry name" value="Periplasmic binding protein-like II"/>
    <property type="match status" value="1"/>
</dbReference>
<keyword evidence="7" id="KW-1185">Reference proteome</keyword>
<evidence type="ECO:0000256" key="2">
    <source>
        <dbReference type="ARBA" id="ARBA00023015"/>
    </source>
</evidence>
<reference evidence="6 7" key="1">
    <citation type="submission" date="2020-08" db="EMBL/GenBank/DDBJ databases">
        <title>Novel species isolated from subtropical streams in China.</title>
        <authorList>
            <person name="Lu H."/>
        </authorList>
    </citation>
    <scope>NUCLEOTIDE SEQUENCE [LARGE SCALE GENOMIC DNA]</scope>
    <source>
        <strain evidence="6 7">CCTCC AB 2015119</strain>
    </source>
</reference>
<dbReference type="InterPro" id="IPR005119">
    <property type="entry name" value="LysR_subst-bd"/>
</dbReference>
<dbReference type="CDD" id="cd08422">
    <property type="entry name" value="PBP2_CrgA_like"/>
    <property type="match status" value="1"/>
</dbReference>
<dbReference type="Proteomes" id="UP000637632">
    <property type="component" value="Unassembled WGS sequence"/>
</dbReference>
<keyword evidence="3" id="KW-0238">DNA-binding</keyword>
<accession>A0ABR6XIB6</accession>
<dbReference type="PROSITE" id="PS50931">
    <property type="entry name" value="HTH_LYSR"/>
    <property type="match status" value="1"/>
</dbReference>
<evidence type="ECO:0000313" key="6">
    <source>
        <dbReference type="EMBL" id="MBC3812645.1"/>
    </source>
</evidence>
<proteinExistence type="inferred from homology"/>
<dbReference type="SUPFAM" id="SSF46785">
    <property type="entry name" value="Winged helix' DNA-binding domain"/>
    <property type="match status" value="1"/>
</dbReference>
<dbReference type="InterPro" id="IPR036390">
    <property type="entry name" value="WH_DNA-bd_sf"/>
</dbReference>
<dbReference type="PANTHER" id="PTHR30537:SF5">
    <property type="entry name" value="HTH-TYPE TRANSCRIPTIONAL ACTIVATOR TTDR-RELATED"/>
    <property type="match status" value="1"/>
</dbReference>
<dbReference type="InterPro" id="IPR000847">
    <property type="entry name" value="LysR_HTH_N"/>
</dbReference>
<evidence type="ECO:0000256" key="1">
    <source>
        <dbReference type="ARBA" id="ARBA00009437"/>
    </source>
</evidence>
<dbReference type="Pfam" id="PF00126">
    <property type="entry name" value="HTH_1"/>
    <property type="match status" value="1"/>
</dbReference>
<feature type="domain" description="HTH lysR-type" evidence="5">
    <location>
        <begin position="1"/>
        <end position="59"/>
    </location>
</feature>
<keyword evidence="2" id="KW-0805">Transcription regulation</keyword>
<comment type="caution">
    <text evidence="6">The sequence shown here is derived from an EMBL/GenBank/DDBJ whole genome shotgun (WGS) entry which is preliminary data.</text>
</comment>
<organism evidence="6 7">
    <name type="scientific">Undibacterium aquatile</name>
    <dbReference type="NCBI Taxonomy" id="1537398"/>
    <lineage>
        <taxon>Bacteria</taxon>
        <taxon>Pseudomonadati</taxon>
        <taxon>Pseudomonadota</taxon>
        <taxon>Betaproteobacteria</taxon>
        <taxon>Burkholderiales</taxon>
        <taxon>Oxalobacteraceae</taxon>
        <taxon>Undibacterium</taxon>
    </lineage>
</organism>
<protein>
    <submittedName>
        <fullName evidence="6">LysR family transcriptional regulator</fullName>
    </submittedName>
</protein>
<dbReference type="InterPro" id="IPR036388">
    <property type="entry name" value="WH-like_DNA-bd_sf"/>
</dbReference>
<dbReference type="EMBL" id="JACOFT010000005">
    <property type="protein sequence ID" value="MBC3812645.1"/>
    <property type="molecule type" value="Genomic_DNA"/>
</dbReference>
<evidence type="ECO:0000256" key="4">
    <source>
        <dbReference type="ARBA" id="ARBA00023163"/>
    </source>
</evidence>